<organism evidence="2 3">
    <name type="scientific">Cinara cedri</name>
    <dbReference type="NCBI Taxonomy" id="506608"/>
    <lineage>
        <taxon>Eukaryota</taxon>
        <taxon>Metazoa</taxon>
        <taxon>Ecdysozoa</taxon>
        <taxon>Arthropoda</taxon>
        <taxon>Hexapoda</taxon>
        <taxon>Insecta</taxon>
        <taxon>Pterygota</taxon>
        <taxon>Neoptera</taxon>
        <taxon>Paraneoptera</taxon>
        <taxon>Hemiptera</taxon>
        <taxon>Sternorrhyncha</taxon>
        <taxon>Aphidomorpha</taxon>
        <taxon>Aphidoidea</taxon>
        <taxon>Aphididae</taxon>
        <taxon>Lachninae</taxon>
        <taxon>Cinara</taxon>
    </lineage>
</organism>
<evidence type="ECO:0000313" key="3">
    <source>
        <dbReference type="Proteomes" id="UP000325440"/>
    </source>
</evidence>
<evidence type="ECO:0008006" key="4">
    <source>
        <dbReference type="Google" id="ProtNLM"/>
    </source>
</evidence>
<accession>A0A5E4MYE8</accession>
<protein>
    <recommendedName>
        <fullName evidence="4">Transmembrane protein</fullName>
    </recommendedName>
</protein>
<keyword evidence="3" id="KW-1185">Reference proteome</keyword>
<gene>
    <name evidence="2" type="ORF">CINCED_3A025446</name>
</gene>
<dbReference type="Proteomes" id="UP000325440">
    <property type="component" value="Unassembled WGS sequence"/>
</dbReference>
<evidence type="ECO:0000256" key="1">
    <source>
        <dbReference type="SAM" id="Phobius"/>
    </source>
</evidence>
<feature type="transmembrane region" description="Helical" evidence="1">
    <location>
        <begin position="62"/>
        <end position="84"/>
    </location>
</feature>
<dbReference type="AlphaFoldDB" id="A0A5E4MYE8"/>
<keyword evidence="1" id="KW-0812">Transmembrane</keyword>
<keyword evidence="1" id="KW-1133">Transmembrane helix</keyword>
<feature type="transmembrane region" description="Helical" evidence="1">
    <location>
        <begin position="96"/>
        <end position="119"/>
    </location>
</feature>
<sequence length="187" mass="21374">MLLTSCFGLPLRTGAGIISIVNSILSIVYVLYNVWEYNVNYGYDKREFNDVGFYSSEIEDIFLNYIALVFMLVGFTSLYANLSLKQATIKNEIHKIYLWLLIEYVQLGTFITIETVIGYKYTLTALQLIGLVVCSIIINGIMGYQLLVVQSFYAEEKLVQETNYTKLCSELQSQVQDQDEEFQSVAL</sequence>
<feature type="transmembrane region" description="Helical" evidence="1">
    <location>
        <begin position="12"/>
        <end position="32"/>
    </location>
</feature>
<dbReference type="EMBL" id="CABPRJ010000997">
    <property type="protein sequence ID" value="VVC34489.1"/>
    <property type="molecule type" value="Genomic_DNA"/>
</dbReference>
<evidence type="ECO:0000313" key="2">
    <source>
        <dbReference type="EMBL" id="VVC34489.1"/>
    </source>
</evidence>
<keyword evidence="1" id="KW-0472">Membrane</keyword>
<name>A0A5E4MYE8_9HEMI</name>
<reference evidence="2 3" key="1">
    <citation type="submission" date="2019-08" db="EMBL/GenBank/DDBJ databases">
        <authorList>
            <person name="Alioto T."/>
            <person name="Alioto T."/>
            <person name="Gomez Garrido J."/>
        </authorList>
    </citation>
    <scope>NUCLEOTIDE SEQUENCE [LARGE SCALE GENOMIC DNA]</scope>
</reference>
<feature type="transmembrane region" description="Helical" evidence="1">
    <location>
        <begin position="125"/>
        <end position="147"/>
    </location>
</feature>
<dbReference type="OrthoDB" id="6610617at2759"/>
<proteinExistence type="predicted"/>